<dbReference type="Pfam" id="PF13499">
    <property type="entry name" value="EF-hand_7"/>
    <property type="match status" value="2"/>
</dbReference>
<dbReference type="GO" id="GO:0016460">
    <property type="term" value="C:myosin II complex"/>
    <property type="evidence" value="ECO:0007669"/>
    <property type="project" value="TreeGrafter"/>
</dbReference>
<evidence type="ECO:0000313" key="4">
    <source>
        <dbReference type="EMBL" id="CAD7631969.1"/>
    </source>
</evidence>
<dbReference type="OrthoDB" id="26525at2759"/>
<dbReference type="Gene3D" id="1.10.238.10">
    <property type="entry name" value="EF-hand"/>
    <property type="match status" value="2"/>
</dbReference>
<dbReference type="SMART" id="SM00054">
    <property type="entry name" value="EFh"/>
    <property type="match status" value="4"/>
</dbReference>
<dbReference type="EMBL" id="OC864830">
    <property type="protein sequence ID" value="CAD7631969.1"/>
    <property type="molecule type" value="Genomic_DNA"/>
</dbReference>
<name>A0A7R9KZA3_9ACAR</name>
<keyword evidence="2" id="KW-0106">Calcium</keyword>
<feature type="domain" description="EF-hand" evidence="3">
    <location>
        <begin position="44"/>
        <end position="79"/>
    </location>
</feature>
<proteinExistence type="predicted"/>
<dbReference type="InterPro" id="IPR018247">
    <property type="entry name" value="EF_Hand_1_Ca_BS"/>
</dbReference>
<reference evidence="4" key="1">
    <citation type="submission" date="2020-11" db="EMBL/GenBank/DDBJ databases">
        <authorList>
            <person name="Tran Van P."/>
        </authorList>
    </citation>
    <scope>NUCLEOTIDE SEQUENCE</scope>
</reference>
<dbReference type="GO" id="GO:0005509">
    <property type="term" value="F:calcium ion binding"/>
    <property type="evidence" value="ECO:0007669"/>
    <property type="project" value="InterPro"/>
</dbReference>
<gene>
    <name evidence="4" type="ORF">OSB1V03_LOCUS12376</name>
</gene>
<evidence type="ECO:0000313" key="5">
    <source>
        <dbReference type="Proteomes" id="UP000759131"/>
    </source>
</evidence>
<dbReference type="PANTHER" id="PTHR23048">
    <property type="entry name" value="MYOSIN LIGHT CHAIN 1, 3"/>
    <property type="match status" value="1"/>
</dbReference>
<dbReference type="PANTHER" id="PTHR23048:SF0">
    <property type="entry name" value="CALMODULIN LIKE 3"/>
    <property type="match status" value="1"/>
</dbReference>
<organism evidence="4">
    <name type="scientific">Medioppia subpectinata</name>
    <dbReference type="NCBI Taxonomy" id="1979941"/>
    <lineage>
        <taxon>Eukaryota</taxon>
        <taxon>Metazoa</taxon>
        <taxon>Ecdysozoa</taxon>
        <taxon>Arthropoda</taxon>
        <taxon>Chelicerata</taxon>
        <taxon>Arachnida</taxon>
        <taxon>Acari</taxon>
        <taxon>Acariformes</taxon>
        <taxon>Sarcoptiformes</taxon>
        <taxon>Oribatida</taxon>
        <taxon>Brachypylina</taxon>
        <taxon>Oppioidea</taxon>
        <taxon>Oppiidae</taxon>
        <taxon>Medioppia</taxon>
    </lineage>
</organism>
<protein>
    <recommendedName>
        <fullName evidence="3">EF-hand domain-containing protein</fullName>
    </recommendedName>
</protein>
<evidence type="ECO:0000259" key="3">
    <source>
        <dbReference type="PROSITE" id="PS50222"/>
    </source>
</evidence>
<accession>A0A7R9KZA3</accession>
<dbReference type="Proteomes" id="UP000759131">
    <property type="component" value="Unassembled WGS sequence"/>
</dbReference>
<keyword evidence="5" id="KW-1185">Reference proteome</keyword>
<dbReference type="InterPro" id="IPR011992">
    <property type="entry name" value="EF-hand-dom_pair"/>
</dbReference>
<dbReference type="InterPro" id="IPR002048">
    <property type="entry name" value="EF_hand_dom"/>
</dbReference>
<dbReference type="EMBL" id="CAJPIZ010010255">
    <property type="protein sequence ID" value="CAG2112399.1"/>
    <property type="molecule type" value="Genomic_DNA"/>
</dbReference>
<dbReference type="PROSITE" id="PS50222">
    <property type="entry name" value="EF_HAND_2"/>
    <property type="match status" value="4"/>
</dbReference>
<sequence>KSTKLKPIDETQLRTAFQLFDTNRDGRVNEEEMKSMLNRLGISVGDQIIKQLLSEASKTGDGLITESEFTNWLSKIKTHKETDVEEDLKAAFSVFDIDKNGYITKDELKSAMQLMGETITDRDLDQLLSATDIDKDGKINYEEFIKILL</sequence>
<dbReference type="PROSITE" id="PS00018">
    <property type="entry name" value="EF_HAND_1"/>
    <property type="match status" value="3"/>
</dbReference>
<dbReference type="InterPro" id="IPR050230">
    <property type="entry name" value="CALM/Myosin/TropC-like"/>
</dbReference>
<feature type="domain" description="EF-hand" evidence="3">
    <location>
        <begin position="8"/>
        <end position="43"/>
    </location>
</feature>
<feature type="non-terminal residue" evidence="4">
    <location>
        <position position="1"/>
    </location>
</feature>
<dbReference type="AlphaFoldDB" id="A0A7R9KZA3"/>
<keyword evidence="1" id="KW-0677">Repeat</keyword>
<dbReference type="CDD" id="cd00051">
    <property type="entry name" value="EFh"/>
    <property type="match status" value="1"/>
</dbReference>
<feature type="domain" description="EF-hand" evidence="3">
    <location>
        <begin position="119"/>
        <end position="149"/>
    </location>
</feature>
<dbReference type="SUPFAM" id="SSF47473">
    <property type="entry name" value="EF-hand"/>
    <property type="match status" value="1"/>
</dbReference>
<feature type="domain" description="EF-hand" evidence="3">
    <location>
        <begin position="83"/>
        <end position="118"/>
    </location>
</feature>
<evidence type="ECO:0000256" key="1">
    <source>
        <dbReference type="ARBA" id="ARBA00022737"/>
    </source>
</evidence>
<evidence type="ECO:0000256" key="2">
    <source>
        <dbReference type="ARBA" id="ARBA00022837"/>
    </source>
</evidence>
<dbReference type="FunFam" id="1.10.238.10:FF:000003">
    <property type="entry name" value="Calmodulin A"/>
    <property type="match status" value="1"/>
</dbReference>